<dbReference type="Gene3D" id="3.40.50.450">
    <property type="match status" value="1"/>
</dbReference>
<sequence>MQEAIAIICGGGPAPGINNVVSTTARVFLKNGYRVIGVHEGFKGLLSEDRQTVDIDFEFADRIFHQGGSALKMSRFKPNDADFDASFFKKHNVRLLVSIGGDDTASTAARLADYLQTQDLDVKSIHVPKTIDNDLPLPEGVPTFGYQTAKETGVTLGNTVYEDARTSQNWFVMCAMGREAGHLAFGIGAACHFPMIIIPEIFNKTPISIDKIVRLVISSIVKRRLMNIRYGVAMISEGVFHFLDKKDLEATGIHFDYDAHGHPELNQVSKAHIFNQLVMRKIKELKLDHKSRPVELGYAMRCARPIGFDLSYTSQLGRGVFTLFKAGHTKCMVSQSPEKDVIPLYLDDLRDADGRIKTRLVNINSHKVSTVYEMLHYLTEDDIEAARAFLPNPEEFVFKRILEWE</sequence>
<feature type="domain" description="Phosphofructokinase" evidence="11">
    <location>
        <begin position="5"/>
        <end position="318"/>
    </location>
</feature>
<dbReference type="GO" id="GO:0047334">
    <property type="term" value="F:diphosphate-fructose-6-phosphate 1-phosphotransferase activity"/>
    <property type="evidence" value="ECO:0007669"/>
    <property type="project" value="UniProtKB-EC"/>
</dbReference>
<keyword evidence="7" id="KW-0460">Magnesium</keyword>
<comment type="cofactor">
    <cofactor evidence="1">
        <name>Mg(2+)</name>
        <dbReference type="ChEBI" id="CHEBI:18420"/>
    </cofactor>
</comment>
<reference evidence="12 13" key="1">
    <citation type="submission" date="2015-11" db="EMBL/GenBank/DDBJ databases">
        <title>Description and complete genome sequence of a novel strain predominating in hypersaline microbial mats and representing a new family of the Bacteriodetes phylum.</title>
        <authorList>
            <person name="Spring S."/>
            <person name="Bunk B."/>
            <person name="Sproer C."/>
            <person name="Klenk H.-P."/>
        </authorList>
    </citation>
    <scope>NUCLEOTIDE SEQUENCE [LARGE SCALE GENOMIC DNA]</scope>
    <source>
        <strain evidence="12 13">L21-Spi-D4</strain>
    </source>
</reference>
<dbReference type="InterPro" id="IPR011403">
    <property type="entry name" value="PPi-PFK_TM0289"/>
</dbReference>
<dbReference type="SUPFAM" id="SSF53784">
    <property type="entry name" value="Phosphofructokinase"/>
    <property type="match status" value="1"/>
</dbReference>
<evidence type="ECO:0000256" key="5">
    <source>
        <dbReference type="ARBA" id="ARBA00022723"/>
    </source>
</evidence>
<keyword evidence="6" id="KW-0418">Kinase</keyword>
<dbReference type="AlphaFoldDB" id="A0A0S2HXJ9"/>
<dbReference type="PIRSF" id="PIRSF036482">
    <property type="entry name" value="PPi_PFK_TM0289"/>
    <property type="match status" value="1"/>
</dbReference>
<dbReference type="EC" id="2.7.1.90" evidence="12"/>
<dbReference type="RefSeq" id="WP_057952319.1">
    <property type="nucleotide sequence ID" value="NZ_CP013118.1"/>
</dbReference>
<protein>
    <submittedName>
        <fullName evidence="12">Pyrophosphate--fructose 6-phosphate 1-phosphotransferase</fullName>
        <ecNumber evidence="12">2.7.1.90</ecNumber>
    </submittedName>
</protein>
<evidence type="ECO:0000256" key="8">
    <source>
        <dbReference type="ARBA" id="ARBA00023152"/>
    </source>
</evidence>
<dbReference type="STRING" id="1307839.L21SP5_01144"/>
<evidence type="ECO:0000256" key="6">
    <source>
        <dbReference type="ARBA" id="ARBA00022777"/>
    </source>
</evidence>
<dbReference type="PANTHER" id="PTHR43650">
    <property type="entry name" value="PYROPHOSPHATE--FRUCTOSE 6-PHOSPHATE 1-PHOSPHOTRANSFERASE"/>
    <property type="match status" value="1"/>
</dbReference>
<evidence type="ECO:0000259" key="11">
    <source>
        <dbReference type="Pfam" id="PF00365"/>
    </source>
</evidence>
<name>A0A0S2HXJ9_9BACT</name>
<comment type="function">
    <text evidence="2">Catalyzes the phosphorylation of D-fructose 6-phosphate, the first committing step of glycolysis. Uses inorganic phosphate (PPi) as phosphoryl donor instead of ATP like common ATP-dependent phosphofructokinases (ATP-PFKs), which renders the reaction reversible, and can thus function both in glycolysis and gluconeogenesis. Consistently, PPi-PFK can replace the enzymes of both the forward (ATP-PFK) and reverse (fructose-bisphosphatase (FBPase)) reactions.</text>
</comment>
<gene>
    <name evidence="12" type="primary">pfp_2</name>
    <name evidence="12" type="ORF">L21SP5_01144</name>
</gene>
<evidence type="ECO:0000256" key="7">
    <source>
        <dbReference type="ARBA" id="ARBA00022842"/>
    </source>
</evidence>
<evidence type="ECO:0000256" key="10">
    <source>
        <dbReference type="ARBA" id="ARBA00048072"/>
    </source>
</evidence>
<keyword evidence="13" id="KW-1185">Reference proteome</keyword>
<keyword evidence="3" id="KW-0963">Cytoplasm</keyword>
<dbReference type="GO" id="GO:0006002">
    <property type="term" value="P:fructose 6-phosphate metabolic process"/>
    <property type="evidence" value="ECO:0007669"/>
    <property type="project" value="InterPro"/>
</dbReference>
<dbReference type="GO" id="GO:0005829">
    <property type="term" value="C:cytosol"/>
    <property type="evidence" value="ECO:0007669"/>
    <property type="project" value="TreeGrafter"/>
</dbReference>
<dbReference type="PATRIC" id="fig|1307839.3.peg.1229"/>
<dbReference type="InterPro" id="IPR022953">
    <property type="entry name" value="ATP_PFK"/>
</dbReference>
<dbReference type="Gene3D" id="3.40.50.460">
    <property type="entry name" value="Phosphofructokinase domain"/>
    <property type="match status" value="1"/>
</dbReference>
<accession>A0A0S2HXJ9</accession>
<dbReference type="PANTHER" id="PTHR43650:SF1">
    <property type="entry name" value="PYROPHOSPHATE--FRUCTOSE 6-PHOSPHATE 1-PHOSPHOTRANSFERASE SUBUNIT BETA 2"/>
    <property type="match status" value="1"/>
</dbReference>
<dbReference type="GO" id="GO:0046872">
    <property type="term" value="F:metal ion binding"/>
    <property type="evidence" value="ECO:0007669"/>
    <property type="project" value="UniProtKB-KW"/>
</dbReference>
<proteinExistence type="inferred from homology"/>
<evidence type="ECO:0000256" key="9">
    <source>
        <dbReference type="ARBA" id="ARBA00038478"/>
    </source>
</evidence>
<dbReference type="InterPro" id="IPR035966">
    <property type="entry name" value="PKF_sf"/>
</dbReference>
<comment type="catalytic activity">
    <reaction evidence="10">
        <text>beta-D-fructose 6-phosphate + diphosphate = beta-D-fructose 1,6-bisphosphate + phosphate + H(+)</text>
        <dbReference type="Rhea" id="RHEA:13613"/>
        <dbReference type="ChEBI" id="CHEBI:15378"/>
        <dbReference type="ChEBI" id="CHEBI:32966"/>
        <dbReference type="ChEBI" id="CHEBI:33019"/>
        <dbReference type="ChEBI" id="CHEBI:43474"/>
        <dbReference type="ChEBI" id="CHEBI:57634"/>
        <dbReference type="EC" id="2.7.1.90"/>
    </reaction>
</comment>
<evidence type="ECO:0000256" key="1">
    <source>
        <dbReference type="ARBA" id="ARBA00001946"/>
    </source>
</evidence>
<keyword evidence="4 12" id="KW-0808">Transferase</keyword>
<evidence type="ECO:0000256" key="4">
    <source>
        <dbReference type="ARBA" id="ARBA00022679"/>
    </source>
</evidence>
<dbReference type="Proteomes" id="UP000064893">
    <property type="component" value="Chromosome"/>
</dbReference>
<dbReference type="UniPathway" id="UPA00109">
    <property type="reaction ID" value="UER00182"/>
</dbReference>
<dbReference type="KEGG" id="blq:L21SP5_01144"/>
<evidence type="ECO:0000313" key="12">
    <source>
        <dbReference type="EMBL" id="ALO14803.1"/>
    </source>
</evidence>
<dbReference type="PRINTS" id="PR00476">
    <property type="entry name" value="PHFRCTKINASE"/>
</dbReference>
<organism evidence="12 13">
    <name type="scientific">Salinivirga cyanobacteriivorans</name>
    <dbReference type="NCBI Taxonomy" id="1307839"/>
    <lineage>
        <taxon>Bacteria</taxon>
        <taxon>Pseudomonadati</taxon>
        <taxon>Bacteroidota</taxon>
        <taxon>Bacteroidia</taxon>
        <taxon>Bacteroidales</taxon>
        <taxon>Salinivirgaceae</taxon>
        <taxon>Salinivirga</taxon>
    </lineage>
</organism>
<dbReference type="OrthoDB" id="9802503at2"/>
<dbReference type="Pfam" id="PF00365">
    <property type="entry name" value="PFK"/>
    <property type="match status" value="1"/>
</dbReference>
<keyword evidence="5" id="KW-0479">Metal-binding</keyword>
<evidence type="ECO:0000256" key="2">
    <source>
        <dbReference type="ARBA" id="ARBA00003138"/>
    </source>
</evidence>
<evidence type="ECO:0000313" key="13">
    <source>
        <dbReference type="Proteomes" id="UP000064893"/>
    </source>
</evidence>
<dbReference type="EMBL" id="CP013118">
    <property type="protein sequence ID" value="ALO14803.1"/>
    <property type="molecule type" value="Genomic_DNA"/>
</dbReference>
<keyword evidence="8" id="KW-0324">Glycolysis</keyword>
<dbReference type="GO" id="GO:0003872">
    <property type="term" value="F:6-phosphofructokinase activity"/>
    <property type="evidence" value="ECO:0007669"/>
    <property type="project" value="InterPro"/>
</dbReference>
<dbReference type="GO" id="GO:0009749">
    <property type="term" value="P:response to glucose"/>
    <property type="evidence" value="ECO:0007669"/>
    <property type="project" value="TreeGrafter"/>
</dbReference>
<evidence type="ECO:0000256" key="3">
    <source>
        <dbReference type="ARBA" id="ARBA00022490"/>
    </source>
</evidence>
<dbReference type="InterPro" id="IPR000023">
    <property type="entry name" value="Phosphofructokinase_dom"/>
</dbReference>
<comment type="similarity">
    <text evidence="9">Belongs to the phosphofructokinase type A (PFKA) family.</text>
</comment>